<dbReference type="InterPro" id="IPR007159">
    <property type="entry name" value="SpoVT-AbrB_dom"/>
</dbReference>
<dbReference type="SMART" id="SM00966">
    <property type="entry name" value="SpoVT_AbrB"/>
    <property type="match status" value="1"/>
</dbReference>
<dbReference type="SUPFAM" id="SSF89447">
    <property type="entry name" value="AbrB/MazE/MraZ-like"/>
    <property type="match status" value="1"/>
</dbReference>
<reference evidence="3" key="1">
    <citation type="submission" date="2019-05" db="EMBL/GenBank/DDBJ databases">
        <title>Complete genome sequencing of Absiella argi strain JCM 30884.</title>
        <authorList>
            <person name="Sakamoto M."/>
            <person name="Murakami T."/>
            <person name="Mori H."/>
        </authorList>
    </citation>
    <scope>NUCLEOTIDE SEQUENCE [LARGE SCALE GENOMIC DNA]</scope>
    <source>
        <strain evidence="3">JCM 30884</strain>
    </source>
</reference>
<name>A0A6N4THQ9_9FIRM</name>
<dbReference type="EMBL" id="AP019695">
    <property type="protein sequence ID" value="BBK22746.1"/>
    <property type="molecule type" value="Genomic_DNA"/>
</dbReference>
<dbReference type="Pfam" id="PF04014">
    <property type="entry name" value="MazE_antitoxin"/>
    <property type="match status" value="1"/>
</dbReference>
<dbReference type="GO" id="GO:0003677">
    <property type="term" value="F:DNA binding"/>
    <property type="evidence" value="ECO:0007669"/>
    <property type="project" value="InterPro"/>
</dbReference>
<accession>A0A6N4THQ9</accession>
<dbReference type="AlphaFoldDB" id="A0A6N4THQ9"/>
<keyword evidence="3" id="KW-1185">Reference proteome</keyword>
<dbReference type="KEGG" id="aarg:Aargi30884_16490"/>
<feature type="domain" description="SpoVT-AbrB" evidence="1">
    <location>
        <begin position="7"/>
        <end position="50"/>
    </location>
</feature>
<sequence>MDKKMYKKISKAGGITIPSIIRHSLNIPKGAAVELIADEEKLIIKKHIPTCECCGSAENVKVINQVELCHGCAMKFMKGGAGNGNDN</sequence>
<dbReference type="Proteomes" id="UP000464754">
    <property type="component" value="Chromosome"/>
</dbReference>
<dbReference type="NCBIfam" id="TIGR01439">
    <property type="entry name" value="lp_hng_hel_AbrB"/>
    <property type="match status" value="1"/>
</dbReference>
<dbReference type="InterPro" id="IPR037914">
    <property type="entry name" value="SpoVT-AbrB_sf"/>
</dbReference>
<evidence type="ECO:0000313" key="2">
    <source>
        <dbReference type="EMBL" id="BBK22746.1"/>
    </source>
</evidence>
<dbReference type="Gene3D" id="2.10.260.10">
    <property type="match status" value="1"/>
</dbReference>
<evidence type="ECO:0000259" key="1">
    <source>
        <dbReference type="SMART" id="SM00966"/>
    </source>
</evidence>
<evidence type="ECO:0000313" key="3">
    <source>
        <dbReference type="Proteomes" id="UP000464754"/>
    </source>
</evidence>
<dbReference type="RefSeq" id="WP_163052021.1">
    <property type="nucleotide sequence ID" value="NZ_AP019695.1"/>
</dbReference>
<protein>
    <recommendedName>
        <fullName evidence="1">SpoVT-AbrB domain-containing protein</fullName>
    </recommendedName>
</protein>
<proteinExistence type="predicted"/>
<gene>
    <name evidence="2" type="ORF">Aargi30884_16490</name>
</gene>
<organism evidence="2 3">
    <name type="scientific">Amedibacterium intestinale</name>
    <dbReference type="NCBI Taxonomy" id="2583452"/>
    <lineage>
        <taxon>Bacteria</taxon>
        <taxon>Bacillati</taxon>
        <taxon>Bacillota</taxon>
        <taxon>Erysipelotrichia</taxon>
        <taxon>Erysipelotrichales</taxon>
        <taxon>Erysipelotrichaceae</taxon>
        <taxon>Amedibacterium</taxon>
    </lineage>
</organism>